<organism evidence="2 3">
    <name type="scientific">Gymnopus androsaceus JB14</name>
    <dbReference type="NCBI Taxonomy" id="1447944"/>
    <lineage>
        <taxon>Eukaryota</taxon>
        <taxon>Fungi</taxon>
        <taxon>Dikarya</taxon>
        <taxon>Basidiomycota</taxon>
        <taxon>Agaricomycotina</taxon>
        <taxon>Agaricomycetes</taxon>
        <taxon>Agaricomycetidae</taxon>
        <taxon>Agaricales</taxon>
        <taxon>Marasmiineae</taxon>
        <taxon>Omphalotaceae</taxon>
        <taxon>Gymnopus</taxon>
    </lineage>
</organism>
<proteinExistence type="predicted"/>
<reference evidence="2" key="1">
    <citation type="journal article" date="2019" name="Environ. Microbiol.">
        <title>Fungal ecological strategies reflected in gene transcription - a case study of two litter decomposers.</title>
        <authorList>
            <person name="Barbi F."/>
            <person name="Kohler A."/>
            <person name="Barry K."/>
            <person name="Baskaran P."/>
            <person name="Daum C."/>
            <person name="Fauchery L."/>
            <person name="Ihrmark K."/>
            <person name="Kuo A."/>
            <person name="LaButti K."/>
            <person name="Lipzen A."/>
            <person name="Morin E."/>
            <person name="Grigoriev I.V."/>
            <person name="Henrissat B."/>
            <person name="Lindahl B."/>
            <person name="Martin F."/>
        </authorList>
    </citation>
    <scope>NUCLEOTIDE SEQUENCE</scope>
    <source>
        <strain evidence="2">JB14</strain>
    </source>
</reference>
<evidence type="ECO:0000256" key="1">
    <source>
        <dbReference type="SAM" id="MobiDB-lite"/>
    </source>
</evidence>
<protein>
    <submittedName>
        <fullName evidence="2">Uncharacterized protein</fullName>
    </submittedName>
</protein>
<feature type="region of interest" description="Disordered" evidence="1">
    <location>
        <begin position="677"/>
        <end position="705"/>
    </location>
</feature>
<evidence type="ECO:0000313" key="3">
    <source>
        <dbReference type="Proteomes" id="UP000799118"/>
    </source>
</evidence>
<evidence type="ECO:0000313" key="2">
    <source>
        <dbReference type="EMBL" id="KAE9401264.1"/>
    </source>
</evidence>
<dbReference type="Proteomes" id="UP000799118">
    <property type="component" value="Unassembled WGS sequence"/>
</dbReference>
<dbReference type="OrthoDB" id="2904016at2759"/>
<keyword evidence="3" id="KW-1185">Reference proteome</keyword>
<accession>A0A6A4HWI6</accession>
<name>A0A6A4HWI6_9AGAR</name>
<gene>
    <name evidence="2" type="ORF">BT96DRAFT_938107</name>
</gene>
<sequence length="705" mass="80131">MKQYVLFNQTIQGGFVLMKVKLYDLDVALQVPDDELAVFEKIADGDPLGNVPPPTSWTFQEKETVILTRNSSVPAALPDTQRNSKLGNLPDGTEGVIEKVCNLVCEVAFLYQGQGLGIWSVAQRNLVKKLASGQTVRVAPGIRPFKEQRWIQTGDWGVYTMKETQLEFANRMGLVTSVFMHPLHGPSISVWIQDLSIIVTLNPNSLVNITLEQSLSSSISSHPFSIRDKSLVPSDITICDIRDISVIQRTQSLREDKAKNLEILNPEEYFARQGSRKSGRLPWLGPFFDWCPYEIVRRSDNLGLLHEFTPYTGNSPWKGFRVKVIKKGVYKDREAWVLDSRINPVLDRDTVSRGMSVHLYFEDGMMVQENRTAWIDYDSIRRSDIKPMRFLHESALTGKGSKSYYVFKLGYKPTYTPQEIKAFQRPAIAFQTSQTSAMLHPEPNNEVILPMPPSPYFNFVAPWGVIVVSGTLWGTAKLMLLAQIKGRFASLSPTPWQWCYLGFNLTIIHPGIISRTPWSRTLRGLLQPLARRVRVNTWDNEKEDRWFLQFVSWRQAAMGMDHTETIADGQITTTKDHFVLSERNDVSVKDKGMGSYEWIQGGNLKMVIKHSFYTQEVLPEYFHTPLEIQTIKRQALFTIDLHVGKSMQNFYKKTYSILIFSNTVITTVTGKTGWQITSQKNPRRDGHGPNTTVPSTVTDGYGCMP</sequence>
<dbReference type="EMBL" id="ML769448">
    <property type="protein sequence ID" value="KAE9401264.1"/>
    <property type="molecule type" value="Genomic_DNA"/>
</dbReference>
<dbReference type="AlphaFoldDB" id="A0A6A4HWI6"/>
<feature type="compositionally biased region" description="Polar residues" evidence="1">
    <location>
        <begin position="689"/>
        <end position="698"/>
    </location>
</feature>